<dbReference type="RefSeq" id="WP_076733769.1">
    <property type="nucleotide sequence ID" value="NZ_CP019352.1"/>
</dbReference>
<protein>
    <submittedName>
        <fullName evidence="8">ABC transporter permease</fullName>
    </submittedName>
</protein>
<feature type="transmembrane region" description="Helical" evidence="6">
    <location>
        <begin position="307"/>
        <end position="325"/>
    </location>
</feature>
<dbReference type="KEGG" id="lvn:BWR22_11255"/>
<evidence type="ECO:0000256" key="4">
    <source>
        <dbReference type="ARBA" id="ARBA00022989"/>
    </source>
</evidence>
<sequence length="444" mass="50059">MNHLPLIIKREYLTKVRNKAFIVMTFLSPLIMIALFSVVAYLSQVNNNKQKNISVLDQSGKIESIFLDKEFVKYNILKDITLENAKIIVEEQEDYGLLYISNFTTKTGDVEASENINVEVQFYSTETPSLSIISALEHKIEKRLKEINLESKGVNINTLRTSEVNVTINQENFTGEKTSKADSVVKLIFGGAAGYLLFMFIIIYGNMIMRSVIEEKTSRIIEVIISSVKPIQLMLGKIVGTTLAGITQFGIWLILGSILMVIASIIFDIDFSQINTPQQELVSQAMQNPDANADAQLFINAFFNMPLVNLIIAFLFFFISGYLLYSSLYAAIGAAVDNETDTQQFMLPIIMPLILSVYVGGFTVIEDPHGTVATIFSFIPFTSPVVMLMRIPFGVPIWQQILSLLILIGTFMFTIWLASKIYRVGILMYGKKPTYKELLKWIKY</sequence>
<proteinExistence type="predicted"/>
<keyword evidence="4 6" id="KW-1133">Transmembrane helix</keyword>
<evidence type="ECO:0000259" key="7">
    <source>
        <dbReference type="Pfam" id="PF12698"/>
    </source>
</evidence>
<evidence type="ECO:0000256" key="3">
    <source>
        <dbReference type="ARBA" id="ARBA00022692"/>
    </source>
</evidence>
<keyword evidence="5 6" id="KW-0472">Membrane</keyword>
<feature type="transmembrane region" description="Helical" evidence="6">
    <location>
        <begin position="21"/>
        <end position="42"/>
    </location>
</feature>
<dbReference type="Gene3D" id="3.40.190.10">
    <property type="entry name" value="Periplasmic binding protein-like II"/>
    <property type="match status" value="1"/>
</dbReference>
<name>A0AAC9PXF3_9FLAO</name>
<gene>
    <name evidence="8" type="ORF">BWR22_11255</name>
</gene>
<evidence type="ECO:0000313" key="8">
    <source>
        <dbReference type="EMBL" id="APY00865.1"/>
    </source>
</evidence>
<feature type="domain" description="ABC-2 type transporter transmembrane" evidence="7">
    <location>
        <begin position="19"/>
        <end position="419"/>
    </location>
</feature>
<evidence type="ECO:0000256" key="6">
    <source>
        <dbReference type="SAM" id="Phobius"/>
    </source>
</evidence>
<dbReference type="Pfam" id="PF12698">
    <property type="entry name" value="ABC2_membrane_3"/>
    <property type="match status" value="1"/>
</dbReference>
<dbReference type="InterPro" id="IPR013525">
    <property type="entry name" value="ABC2_TM"/>
</dbReference>
<feature type="transmembrane region" description="Helical" evidence="6">
    <location>
        <begin position="187"/>
        <end position="208"/>
    </location>
</feature>
<organism evidence="8 9">
    <name type="scientific">Lacinutrix venerupis</name>
    <dbReference type="NCBI Taxonomy" id="1486034"/>
    <lineage>
        <taxon>Bacteria</taxon>
        <taxon>Pseudomonadati</taxon>
        <taxon>Bacteroidota</taxon>
        <taxon>Flavobacteriia</taxon>
        <taxon>Flavobacteriales</taxon>
        <taxon>Flavobacteriaceae</taxon>
        <taxon>Lacinutrix</taxon>
    </lineage>
</organism>
<feature type="transmembrane region" description="Helical" evidence="6">
    <location>
        <begin position="397"/>
        <end position="418"/>
    </location>
</feature>
<reference evidence="8 9" key="1">
    <citation type="submission" date="2017-01" db="EMBL/GenBank/DDBJ databases">
        <title>Complete genome of Lacinutrix venerupis DOK2-8 isolated from seawater in Dokdo.</title>
        <authorList>
            <person name="Chi W.-J."/>
            <person name="Kim J.H."/>
        </authorList>
    </citation>
    <scope>NUCLEOTIDE SEQUENCE [LARGE SCALE GENOMIC DNA]</scope>
    <source>
        <strain evidence="8 9">DOK2-8</strain>
    </source>
</reference>
<evidence type="ECO:0000313" key="9">
    <source>
        <dbReference type="Proteomes" id="UP000187506"/>
    </source>
</evidence>
<feature type="transmembrane region" description="Helical" evidence="6">
    <location>
        <begin position="345"/>
        <end position="365"/>
    </location>
</feature>
<dbReference type="GO" id="GO:0140359">
    <property type="term" value="F:ABC-type transporter activity"/>
    <property type="evidence" value="ECO:0007669"/>
    <property type="project" value="InterPro"/>
</dbReference>
<comment type="subcellular location">
    <subcellularLocation>
        <location evidence="1">Cell membrane</location>
        <topology evidence="1">Multi-pass membrane protein</topology>
    </subcellularLocation>
</comment>
<feature type="transmembrane region" description="Helical" evidence="6">
    <location>
        <begin position="372"/>
        <end position="391"/>
    </location>
</feature>
<keyword evidence="2" id="KW-1003">Cell membrane</keyword>
<dbReference type="AlphaFoldDB" id="A0AAC9PXF3"/>
<dbReference type="PANTHER" id="PTHR30294">
    <property type="entry name" value="MEMBRANE COMPONENT OF ABC TRANSPORTER YHHJ-RELATED"/>
    <property type="match status" value="1"/>
</dbReference>
<accession>A0AAC9PXF3</accession>
<keyword evidence="3 6" id="KW-0812">Transmembrane</keyword>
<dbReference type="Proteomes" id="UP000187506">
    <property type="component" value="Chromosome"/>
</dbReference>
<evidence type="ECO:0000256" key="5">
    <source>
        <dbReference type="ARBA" id="ARBA00023136"/>
    </source>
</evidence>
<dbReference type="SUPFAM" id="SSF53850">
    <property type="entry name" value="Periplasmic binding protein-like II"/>
    <property type="match status" value="1"/>
</dbReference>
<dbReference type="InterPro" id="IPR051449">
    <property type="entry name" value="ABC-2_transporter_component"/>
</dbReference>
<dbReference type="PANTHER" id="PTHR30294:SF29">
    <property type="entry name" value="MULTIDRUG ABC TRANSPORTER PERMEASE YBHS-RELATED"/>
    <property type="match status" value="1"/>
</dbReference>
<evidence type="ECO:0000256" key="2">
    <source>
        <dbReference type="ARBA" id="ARBA00022475"/>
    </source>
</evidence>
<evidence type="ECO:0000256" key="1">
    <source>
        <dbReference type="ARBA" id="ARBA00004651"/>
    </source>
</evidence>
<keyword evidence="9" id="KW-1185">Reference proteome</keyword>
<feature type="transmembrane region" description="Helical" evidence="6">
    <location>
        <begin position="249"/>
        <end position="269"/>
    </location>
</feature>
<dbReference type="EMBL" id="CP019352">
    <property type="protein sequence ID" value="APY00865.1"/>
    <property type="molecule type" value="Genomic_DNA"/>
</dbReference>
<dbReference type="GO" id="GO:0005886">
    <property type="term" value="C:plasma membrane"/>
    <property type="evidence" value="ECO:0007669"/>
    <property type="project" value="UniProtKB-SubCell"/>
</dbReference>